<dbReference type="UniPathway" id="UPA00820"/>
<evidence type="ECO:0000256" key="2">
    <source>
        <dbReference type="ARBA" id="ARBA00005222"/>
    </source>
</evidence>
<dbReference type="UniPathway" id="UPA00501"/>
<dbReference type="EMBL" id="MUTJ01000057">
    <property type="protein sequence ID" value="ONU83945.1"/>
    <property type="molecule type" value="Genomic_DNA"/>
</dbReference>
<reference evidence="5 6" key="1">
    <citation type="submission" date="2016-08" db="EMBL/GenBank/DDBJ databases">
        <authorList>
            <person name="Seilhamer J.J."/>
        </authorList>
    </citation>
    <scope>NUCLEOTIDE SEQUENCE [LARGE SCALE GENOMIC DNA]</scope>
    <source>
        <strain evidence="5 6">VC14762</strain>
    </source>
</reference>
<dbReference type="AlphaFoldDB" id="A0A142PC70"/>
<accession>A0A142PC70</accession>
<keyword evidence="5" id="KW-0808">Transferase</keyword>
<dbReference type="GO" id="GO:0016740">
    <property type="term" value="F:transferase activity"/>
    <property type="evidence" value="ECO:0007669"/>
    <property type="project" value="UniProtKB-KW"/>
</dbReference>
<comment type="caution">
    <text evidence="5">The sequence shown here is derived from an EMBL/GenBank/DDBJ whole genome shotgun (WGS) entry which is preliminary data.</text>
</comment>
<proteinExistence type="predicted"/>
<gene>
    <name evidence="5" type="ORF">A8E72_19270</name>
</gene>
<evidence type="ECO:0000256" key="3">
    <source>
        <dbReference type="ARBA" id="ARBA00022985"/>
    </source>
</evidence>
<organism evidence="5 6">
    <name type="scientific">Burkholderia cenocepacia</name>
    <dbReference type="NCBI Taxonomy" id="95486"/>
    <lineage>
        <taxon>Bacteria</taxon>
        <taxon>Pseudomonadati</taxon>
        <taxon>Pseudomonadota</taxon>
        <taxon>Betaproteobacteria</taxon>
        <taxon>Burkholderiales</taxon>
        <taxon>Burkholderiaceae</taxon>
        <taxon>Burkholderia</taxon>
        <taxon>Burkholderia cepacia complex</taxon>
    </lineage>
</organism>
<evidence type="ECO:0000256" key="1">
    <source>
        <dbReference type="ARBA" id="ARBA00005068"/>
    </source>
</evidence>
<dbReference type="GeneID" id="56562123"/>
<dbReference type="RefSeq" id="WP_012493339.1">
    <property type="nucleotide sequence ID" value="NZ_CADETK010000030.1"/>
</dbReference>
<evidence type="ECO:0000313" key="5">
    <source>
        <dbReference type="EMBL" id="ONU83945.1"/>
    </source>
</evidence>
<evidence type="ECO:0000259" key="4">
    <source>
        <dbReference type="Pfam" id="PF01755"/>
    </source>
</evidence>
<feature type="domain" description="Glycosyl transferase family 25" evidence="4">
    <location>
        <begin position="10"/>
        <end position="177"/>
    </location>
</feature>
<sequence length="255" mass="29384">MTRGLSYVCISLARAHDRRAGMVEEFAKQNINARFFDAFELKGCGHGIPGYDTGARLRRYGWLLSPGELGCYLSHRAVWRQLVESGSNACCIMEDDVALLDGFKSATEELYATREHWDMVRLMWLNRREQTEYAHLSSGTKLMWMESPVGLQCYMITREAAEAMLDYTSRILHAIDIAFDRNWEHEQRMFVTEPQFVQDTGAPTTILDRSDARTLVQRLKAKYHRKVDRIAARAYAKKHRPSSPITLDERKTIDA</sequence>
<comment type="pathway">
    <text evidence="2">Glycan metabolism; lacto-N-neotetraose biosynthesis.</text>
</comment>
<dbReference type="Proteomes" id="UP000188543">
    <property type="component" value="Unassembled WGS sequence"/>
</dbReference>
<dbReference type="Pfam" id="PF01755">
    <property type="entry name" value="Glyco_transf_25"/>
    <property type="match status" value="1"/>
</dbReference>
<dbReference type="CDD" id="cd06532">
    <property type="entry name" value="Glyco_transf_25"/>
    <property type="match status" value="1"/>
</dbReference>
<dbReference type="GO" id="GO:0009103">
    <property type="term" value="P:lipopolysaccharide biosynthetic process"/>
    <property type="evidence" value="ECO:0007669"/>
    <property type="project" value="UniProtKB-KW"/>
</dbReference>
<protein>
    <submittedName>
        <fullName evidence="5">Glycosyl transferase family 25</fullName>
    </submittedName>
</protein>
<comment type="pathway">
    <text evidence="1">Bacterial outer membrane biogenesis; lipooligosaccharide biosynthesis.</text>
</comment>
<dbReference type="InterPro" id="IPR002654">
    <property type="entry name" value="Glyco_trans_25"/>
</dbReference>
<evidence type="ECO:0000313" key="6">
    <source>
        <dbReference type="Proteomes" id="UP000188543"/>
    </source>
</evidence>
<keyword evidence="3" id="KW-0448">Lipopolysaccharide biosynthesis</keyword>
<name>A0A142PC70_9BURK</name>